<gene>
    <name evidence="2" type="ORF">LMH87_007132</name>
</gene>
<protein>
    <submittedName>
        <fullName evidence="2">Uncharacterized protein</fullName>
    </submittedName>
</protein>
<keyword evidence="3" id="KW-1185">Reference proteome</keyword>
<evidence type="ECO:0000256" key="1">
    <source>
        <dbReference type="SAM" id="MobiDB-lite"/>
    </source>
</evidence>
<dbReference type="Proteomes" id="UP001144673">
    <property type="component" value="Chromosome 1"/>
</dbReference>
<comment type="caution">
    <text evidence="2">The sequence shown here is derived from an EMBL/GenBank/DDBJ whole genome shotgun (WGS) entry which is preliminary data.</text>
</comment>
<sequence>MSAFKAASLVPRPTTQPRNSSHESCSAFENRPTLIFAPTDEQYLLENIRIIEHQSTDEQYFDATRQRILMELLFGQIDTNKLTRSPTYLTWYQCGDRKAHIVSRNLSCWQKGTHYSAEALSGLIRFPGRSKSSFKFVGRILAETENIISLQ</sequence>
<dbReference type="KEGG" id="amus:LMH87_007132"/>
<feature type="region of interest" description="Disordered" evidence="1">
    <location>
        <begin position="1"/>
        <end position="25"/>
    </location>
</feature>
<dbReference type="EMBL" id="JAJHUN010000001">
    <property type="protein sequence ID" value="KAJ4165502.1"/>
    <property type="molecule type" value="Genomic_DNA"/>
</dbReference>
<proteinExistence type="predicted"/>
<feature type="compositionally biased region" description="Polar residues" evidence="1">
    <location>
        <begin position="13"/>
        <end position="24"/>
    </location>
</feature>
<organism evidence="2 3">
    <name type="scientific">Akanthomyces muscarius</name>
    <name type="common">Entomopathogenic fungus</name>
    <name type="synonym">Lecanicillium muscarium</name>
    <dbReference type="NCBI Taxonomy" id="2231603"/>
    <lineage>
        <taxon>Eukaryota</taxon>
        <taxon>Fungi</taxon>
        <taxon>Dikarya</taxon>
        <taxon>Ascomycota</taxon>
        <taxon>Pezizomycotina</taxon>
        <taxon>Sordariomycetes</taxon>
        <taxon>Hypocreomycetidae</taxon>
        <taxon>Hypocreales</taxon>
        <taxon>Cordycipitaceae</taxon>
        <taxon>Akanthomyces</taxon>
    </lineage>
</organism>
<evidence type="ECO:0000313" key="3">
    <source>
        <dbReference type="Proteomes" id="UP001144673"/>
    </source>
</evidence>
<accession>A0A9W8UR07</accession>
<evidence type="ECO:0000313" key="2">
    <source>
        <dbReference type="EMBL" id="KAJ4165502.1"/>
    </source>
</evidence>
<dbReference type="AlphaFoldDB" id="A0A9W8UR07"/>
<reference evidence="2" key="1">
    <citation type="journal article" date="2023" name="Access Microbiol">
        <title>De-novo genome assembly for Akanthomyces muscarius, a biocontrol agent of insect agricultural pests.</title>
        <authorList>
            <person name="Erdos Z."/>
            <person name="Studholme D.J."/>
            <person name="Raymond B."/>
            <person name="Sharma M."/>
        </authorList>
    </citation>
    <scope>NUCLEOTIDE SEQUENCE</scope>
    <source>
        <strain evidence="2">Ve6</strain>
    </source>
</reference>
<name>A0A9W8UR07_AKAMU</name>
<dbReference type="GeneID" id="80894291"/>
<dbReference type="RefSeq" id="XP_056060417.1">
    <property type="nucleotide sequence ID" value="XM_056192172.1"/>
</dbReference>